<keyword evidence="2" id="KW-1185">Reference proteome</keyword>
<dbReference type="EMBL" id="KN760070">
    <property type="protein sequence ID" value="KIH48387.1"/>
    <property type="molecule type" value="Genomic_DNA"/>
</dbReference>
<organism evidence="1 2">
    <name type="scientific">Ancylostoma duodenale</name>
    <dbReference type="NCBI Taxonomy" id="51022"/>
    <lineage>
        <taxon>Eukaryota</taxon>
        <taxon>Metazoa</taxon>
        <taxon>Ecdysozoa</taxon>
        <taxon>Nematoda</taxon>
        <taxon>Chromadorea</taxon>
        <taxon>Rhabditida</taxon>
        <taxon>Rhabditina</taxon>
        <taxon>Rhabditomorpha</taxon>
        <taxon>Strongyloidea</taxon>
        <taxon>Ancylostomatidae</taxon>
        <taxon>Ancylostomatinae</taxon>
        <taxon>Ancylostoma</taxon>
    </lineage>
</organism>
<proteinExistence type="predicted"/>
<dbReference type="Proteomes" id="UP000054047">
    <property type="component" value="Unassembled WGS sequence"/>
</dbReference>
<evidence type="ECO:0000313" key="1">
    <source>
        <dbReference type="EMBL" id="KIH48387.1"/>
    </source>
</evidence>
<protein>
    <submittedName>
        <fullName evidence="1">Uncharacterized protein</fullName>
    </submittedName>
</protein>
<sequence>MPLSLRRPPVQGLVRKNTQNEAVRPRRQGGLVTSDFRSVGASLRSCGYGRDGATRKGVRTASFVFLTSRPPVCA</sequence>
<gene>
    <name evidence="1" type="ORF">ANCDUO_21546</name>
</gene>
<accession>A0A0C2CF11</accession>
<reference evidence="1 2" key="1">
    <citation type="submission" date="2013-12" db="EMBL/GenBank/DDBJ databases">
        <title>Draft genome of the parsitic nematode Ancylostoma duodenale.</title>
        <authorList>
            <person name="Mitreva M."/>
        </authorList>
    </citation>
    <scope>NUCLEOTIDE SEQUENCE [LARGE SCALE GENOMIC DNA]</scope>
    <source>
        <strain evidence="1 2">Zhejiang</strain>
    </source>
</reference>
<evidence type="ECO:0000313" key="2">
    <source>
        <dbReference type="Proteomes" id="UP000054047"/>
    </source>
</evidence>
<dbReference type="AlphaFoldDB" id="A0A0C2CF11"/>
<name>A0A0C2CF11_9BILA</name>